<dbReference type="PANTHER" id="PTHR21136:SF168">
    <property type="entry name" value="VESICLE-ASSOCIATED MEMBRANE PROTEIN 9"/>
    <property type="match status" value="1"/>
</dbReference>
<dbReference type="Pfam" id="PF13774">
    <property type="entry name" value="Longin"/>
    <property type="match status" value="1"/>
</dbReference>
<keyword evidence="8" id="KW-0175">Coiled coil</keyword>
<evidence type="ECO:0000259" key="10">
    <source>
        <dbReference type="PROSITE" id="PS50859"/>
    </source>
</evidence>
<keyword evidence="2" id="KW-0813">Transport</keyword>
<reference evidence="12" key="1">
    <citation type="journal article" date="2021" name="Sci. Rep.">
        <title>Diploid genomic architecture of Nitzschia inconspicua, an elite biomass production diatom.</title>
        <authorList>
            <person name="Oliver A."/>
            <person name="Podell S."/>
            <person name="Pinowska A."/>
            <person name="Traller J.C."/>
            <person name="Smith S.R."/>
            <person name="McClure R."/>
            <person name="Beliaev A."/>
            <person name="Bohutskyi P."/>
            <person name="Hill E.A."/>
            <person name="Rabines A."/>
            <person name="Zheng H."/>
            <person name="Allen L.Z."/>
            <person name="Kuo A."/>
            <person name="Grigoriev I.V."/>
            <person name="Allen A.E."/>
            <person name="Hazlebeck D."/>
            <person name="Allen E.E."/>
        </authorList>
    </citation>
    <scope>NUCLEOTIDE SEQUENCE</scope>
    <source>
        <strain evidence="12">Hildebrandi</strain>
    </source>
</reference>
<accession>A0A9K3K547</accession>
<evidence type="ECO:0000256" key="5">
    <source>
        <dbReference type="ARBA" id="ARBA00022989"/>
    </source>
</evidence>
<keyword evidence="4" id="KW-0653">Protein transport</keyword>
<evidence type="ECO:0000256" key="4">
    <source>
        <dbReference type="ARBA" id="ARBA00022927"/>
    </source>
</evidence>
<feature type="transmembrane region" description="Helical" evidence="9">
    <location>
        <begin position="195"/>
        <end position="214"/>
    </location>
</feature>
<evidence type="ECO:0000256" key="7">
    <source>
        <dbReference type="ARBA" id="ARBA00046280"/>
    </source>
</evidence>
<feature type="domain" description="Longin" evidence="10">
    <location>
        <begin position="7"/>
        <end position="113"/>
    </location>
</feature>
<dbReference type="GO" id="GO:0015031">
    <property type="term" value="P:protein transport"/>
    <property type="evidence" value="ECO:0007669"/>
    <property type="project" value="UniProtKB-KW"/>
</dbReference>
<dbReference type="EMBL" id="JAGRRH010000089">
    <property type="protein sequence ID" value="KAG7337279.1"/>
    <property type="molecule type" value="Genomic_DNA"/>
</dbReference>
<gene>
    <name evidence="12" type="ORF">IV203_006817</name>
    <name evidence="13" type="ORF">IV203_007401</name>
    <name evidence="14" type="ORF">IV203_026833</name>
</gene>
<dbReference type="InterPro" id="IPR010908">
    <property type="entry name" value="Longin_dom"/>
</dbReference>
<dbReference type="CDD" id="cd15843">
    <property type="entry name" value="R-SNARE"/>
    <property type="match status" value="1"/>
</dbReference>
<dbReference type="EMBL" id="JAGRRH010000010">
    <property type="protein sequence ID" value="KAG7363472.1"/>
    <property type="molecule type" value="Genomic_DNA"/>
</dbReference>
<dbReference type="OrthoDB" id="248747at2759"/>
<dbReference type="CDD" id="cd14824">
    <property type="entry name" value="Longin"/>
    <property type="match status" value="1"/>
</dbReference>
<proteinExistence type="inferred from homology"/>
<evidence type="ECO:0000256" key="1">
    <source>
        <dbReference type="ARBA" id="ARBA00008025"/>
    </source>
</evidence>
<dbReference type="PROSITE" id="PS00417">
    <property type="entry name" value="SYNAPTOBREVIN"/>
    <property type="match status" value="1"/>
</dbReference>
<keyword evidence="3 9" id="KW-0812">Transmembrane</keyword>
<reference evidence="12" key="2">
    <citation type="submission" date="2021-04" db="EMBL/GenBank/DDBJ databases">
        <authorList>
            <person name="Podell S."/>
        </authorList>
    </citation>
    <scope>NUCLEOTIDE SEQUENCE</scope>
    <source>
        <strain evidence="12">Hildebrandi</strain>
    </source>
</reference>
<dbReference type="GO" id="GO:0005737">
    <property type="term" value="C:cytoplasm"/>
    <property type="evidence" value="ECO:0007669"/>
    <property type="project" value="UniProtKB-ARBA"/>
</dbReference>
<dbReference type="GO" id="GO:0016020">
    <property type="term" value="C:membrane"/>
    <property type="evidence" value="ECO:0007669"/>
    <property type="project" value="InterPro"/>
</dbReference>
<evidence type="ECO:0000313" key="13">
    <source>
        <dbReference type="EMBL" id="KAG7342308.1"/>
    </source>
</evidence>
<sequence length="227" mass="26092">MAILYALVSREKTVLAEHTETSATGNFPTVTRVLLEKIPVQDGKMTYVYDDYVFHYIVENGVCYLCMSDEKNKHRIPFGFLEDLKNNFIAKFGLEAAQTAIAFAMNEEFKNIISERMEFYNSDQADKGLDNIGAVKSQIDEVKDVMVQNIERVLERGEKIELLVDKTDRLNQQAFRFESSSRSLRRAMWWKKMRCYAIIGVVSLLVIYAASVSLCGFDFHHCKAKKN</sequence>
<dbReference type="PROSITE" id="PS50859">
    <property type="entry name" value="LONGIN"/>
    <property type="match status" value="1"/>
</dbReference>
<comment type="subcellular location">
    <subcellularLocation>
        <location evidence="7">Endomembrane system</location>
        <topology evidence="7">Single-pass type IV membrane protein</topology>
    </subcellularLocation>
</comment>
<evidence type="ECO:0000256" key="3">
    <source>
        <dbReference type="ARBA" id="ARBA00022692"/>
    </source>
</evidence>
<name>A0A9K3K547_9STRA</name>
<dbReference type="PROSITE" id="PS50892">
    <property type="entry name" value="V_SNARE"/>
    <property type="match status" value="1"/>
</dbReference>
<dbReference type="Proteomes" id="UP000693970">
    <property type="component" value="Unassembled WGS sequence"/>
</dbReference>
<evidence type="ECO:0000313" key="15">
    <source>
        <dbReference type="Proteomes" id="UP000693970"/>
    </source>
</evidence>
<evidence type="ECO:0000256" key="6">
    <source>
        <dbReference type="ARBA" id="ARBA00023136"/>
    </source>
</evidence>
<feature type="domain" description="V-SNARE coiled-coil homology" evidence="11">
    <location>
        <begin position="131"/>
        <end position="191"/>
    </location>
</feature>
<evidence type="ECO:0000256" key="8">
    <source>
        <dbReference type="PROSITE-ProRule" id="PRU00290"/>
    </source>
</evidence>
<dbReference type="SMART" id="SM01270">
    <property type="entry name" value="Longin"/>
    <property type="match status" value="1"/>
</dbReference>
<evidence type="ECO:0000313" key="12">
    <source>
        <dbReference type="EMBL" id="KAG7337279.1"/>
    </source>
</evidence>
<keyword evidence="5 9" id="KW-1133">Transmembrane helix</keyword>
<dbReference type="AlphaFoldDB" id="A0A9K3K547"/>
<dbReference type="FunFam" id="1.20.5.110:FF:000004">
    <property type="entry name" value="Vesicle-associated membrane protein 7"/>
    <property type="match status" value="1"/>
</dbReference>
<dbReference type="EMBL" id="JAGRRH010000025">
    <property type="protein sequence ID" value="KAG7342308.1"/>
    <property type="molecule type" value="Genomic_DNA"/>
</dbReference>
<dbReference type="InterPro" id="IPR042855">
    <property type="entry name" value="V_SNARE_CC"/>
</dbReference>
<protein>
    <submittedName>
        <fullName evidence="12">Synaptobrevin</fullName>
    </submittedName>
</protein>
<keyword evidence="6 9" id="KW-0472">Membrane</keyword>
<evidence type="ECO:0000313" key="14">
    <source>
        <dbReference type="EMBL" id="KAG7363472.1"/>
    </source>
</evidence>
<dbReference type="GO" id="GO:0012505">
    <property type="term" value="C:endomembrane system"/>
    <property type="evidence" value="ECO:0007669"/>
    <property type="project" value="UniProtKB-SubCell"/>
</dbReference>
<dbReference type="Pfam" id="PF00957">
    <property type="entry name" value="Synaptobrevin"/>
    <property type="match status" value="1"/>
</dbReference>
<evidence type="ECO:0000259" key="11">
    <source>
        <dbReference type="PROSITE" id="PS50892"/>
    </source>
</evidence>
<dbReference type="InterPro" id="IPR051097">
    <property type="entry name" value="Synaptobrevin-like_transport"/>
</dbReference>
<comment type="similarity">
    <text evidence="1">Belongs to the synaptobrevin family.</text>
</comment>
<dbReference type="InterPro" id="IPR001388">
    <property type="entry name" value="Synaptobrevin-like"/>
</dbReference>
<comment type="caution">
    <text evidence="12">The sequence shown here is derived from an EMBL/GenBank/DDBJ whole genome shotgun (WGS) entry which is preliminary data.</text>
</comment>
<evidence type="ECO:0000256" key="9">
    <source>
        <dbReference type="SAM" id="Phobius"/>
    </source>
</evidence>
<dbReference type="FunFam" id="3.30.450.50:FF:000015">
    <property type="entry name" value="Synaptobrevin 2 isoform 1"/>
    <property type="match status" value="1"/>
</dbReference>
<evidence type="ECO:0000256" key="2">
    <source>
        <dbReference type="ARBA" id="ARBA00022448"/>
    </source>
</evidence>
<keyword evidence="15" id="KW-1185">Reference proteome</keyword>
<dbReference type="PANTHER" id="PTHR21136">
    <property type="entry name" value="SNARE PROTEINS"/>
    <property type="match status" value="1"/>
</dbReference>
<organism evidence="12 15">
    <name type="scientific">Nitzschia inconspicua</name>
    <dbReference type="NCBI Taxonomy" id="303405"/>
    <lineage>
        <taxon>Eukaryota</taxon>
        <taxon>Sar</taxon>
        <taxon>Stramenopiles</taxon>
        <taxon>Ochrophyta</taxon>
        <taxon>Bacillariophyta</taxon>
        <taxon>Bacillariophyceae</taxon>
        <taxon>Bacillariophycidae</taxon>
        <taxon>Bacillariales</taxon>
        <taxon>Bacillariaceae</taxon>
        <taxon>Nitzschia</taxon>
    </lineage>
</organism>
<dbReference type="GO" id="GO:0016192">
    <property type="term" value="P:vesicle-mediated transport"/>
    <property type="evidence" value="ECO:0007669"/>
    <property type="project" value="InterPro"/>
</dbReference>